<name>A0A0X4EPT0_9ENTR</name>
<evidence type="ECO:0000313" key="1">
    <source>
        <dbReference type="EMBL" id="KUQ83717.1"/>
    </source>
</evidence>
<gene>
    <name evidence="1" type="ORF">AWI28_15970</name>
</gene>
<evidence type="ECO:0000313" key="2">
    <source>
        <dbReference type="Proteomes" id="UP000064715"/>
    </source>
</evidence>
<proteinExistence type="predicted"/>
<keyword evidence="2" id="KW-1185">Reference proteome</keyword>
<dbReference type="AlphaFoldDB" id="A0A0X4EPT0"/>
<dbReference type="EMBL" id="LRCR01000016">
    <property type="protein sequence ID" value="KUQ83717.1"/>
    <property type="molecule type" value="Genomic_DNA"/>
</dbReference>
<reference evidence="2" key="1">
    <citation type="submission" date="2016-01" db="EMBL/GenBank/DDBJ databases">
        <title>WGS of SAMN04407783.</title>
        <authorList>
            <person name="Adams M."/>
            <person name="Sutton G."/>
            <person name="Nelson K."/>
            <person name="Thaden J."/>
            <person name="Fowler V."/>
            <person name="Mccorrison J."/>
            <person name="Sanka R."/>
            <person name="Brinkac L."/>
            <person name="Nierman W."/>
        </authorList>
    </citation>
    <scope>NUCLEOTIDE SEQUENCE [LARGE SCALE GENOMIC DNA]</scope>
    <source>
        <strain evidence="2">GN04363</strain>
    </source>
</reference>
<comment type="caution">
    <text evidence="1">The sequence shown here is derived from an EMBL/GenBank/DDBJ whole genome shotgun (WGS) entry which is preliminary data.</text>
</comment>
<sequence>MATIPTLTYLPSDENVILHLISRPLPADADLFDVADSCAALVSVLVEIEDAKLFTVLCERLLQSLRKLRELCDVDLPPDLIAQLIMGEKMNSCVPDCWQDTLTQVDYALALTQAVMGGTLPAHVAKELTGLLHDMVWLLAEFVKEPSITAH</sequence>
<dbReference type="OrthoDB" id="6612806at2"/>
<protein>
    <submittedName>
        <fullName evidence="1">Uncharacterized protein</fullName>
    </submittedName>
</protein>
<dbReference type="Proteomes" id="UP000064715">
    <property type="component" value="Unassembled WGS sequence"/>
</dbReference>
<organism evidence="1 2">
    <name type="scientific">Enterobacter genomosp. O</name>
    <dbReference type="NCBI Taxonomy" id="2364150"/>
    <lineage>
        <taxon>Bacteria</taxon>
        <taxon>Pseudomonadati</taxon>
        <taxon>Pseudomonadota</taxon>
        <taxon>Gammaproteobacteria</taxon>
        <taxon>Enterobacterales</taxon>
        <taxon>Enterobacteriaceae</taxon>
        <taxon>Enterobacter</taxon>
        <taxon>Enterobacter cloacae complex</taxon>
        <taxon>Enterobacter cloacae complex clade O</taxon>
    </lineage>
</organism>
<dbReference type="RefSeq" id="WP_059311292.1">
    <property type="nucleotide sequence ID" value="NZ_LRCR01000016.1"/>
</dbReference>
<accession>A0A0X4EPT0</accession>